<feature type="domain" description="HTH lysR-type" evidence="5">
    <location>
        <begin position="7"/>
        <end position="64"/>
    </location>
</feature>
<dbReference type="GO" id="GO:0006351">
    <property type="term" value="P:DNA-templated transcription"/>
    <property type="evidence" value="ECO:0007669"/>
    <property type="project" value="TreeGrafter"/>
</dbReference>
<evidence type="ECO:0000256" key="1">
    <source>
        <dbReference type="ARBA" id="ARBA00009437"/>
    </source>
</evidence>
<organism evidence="6 7">
    <name type="scientific">Pigmentiphaga litoralis</name>
    <dbReference type="NCBI Taxonomy" id="516702"/>
    <lineage>
        <taxon>Bacteria</taxon>
        <taxon>Pseudomonadati</taxon>
        <taxon>Pseudomonadota</taxon>
        <taxon>Betaproteobacteria</taxon>
        <taxon>Burkholderiales</taxon>
        <taxon>Alcaligenaceae</taxon>
        <taxon>Pigmentiphaga</taxon>
    </lineage>
</organism>
<dbReference type="SUPFAM" id="SSF53850">
    <property type="entry name" value="Periplasmic binding protein-like II"/>
    <property type="match status" value="1"/>
</dbReference>
<dbReference type="FunFam" id="1.10.10.10:FF:000001">
    <property type="entry name" value="LysR family transcriptional regulator"/>
    <property type="match status" value="1"/>
</dbReference>
<dbReference type="Proteomes" id="UP000542125">
    <property type="component" value="Unassembled WGS sequence"/>
</dbReference>
<evidence type="ECO:0000256" key="4">
    <source>
        <dbReference type="ARBA" id="ARBA00023163"/>
    </source>
</evidence>
<evidence type="ECO:0000256" key="3">
    <source>
        <dbReference type="ARBA" id="ARBA00023125"/>
    </source>
</evidence>
<dbReference type="InterPro" id="IPR005119">
    <property type="entry name" value="LysR_subst-bd"/>
</dbReference>
<evidence type="ECO:0000313" key="6">
    <source>
        <dbReference type="EMBL" id="NYE81024.1"/>
    </source>
</evidence>
<name>A0A7Y9IQB4_9BURK</name>
<dbReference type="InterPro" id="IPR000847">
    <property type="entry name" value="LysR_HTH_N"/>
</dbReference>
<dbReference type="CDD" id="cd08422">
    <property type="entry name" value="PBP2_CrgA_like"/>
    <property type="match status" value="1"/>
</dbReference>
<keyword evidence="4" id="KW-0804">Transcription</keyword>
<proteinExistence type="inferred from homology"/>
<gene>
    <name evidence="6" type="ORF">FHW18_000295</name>
</gene>
<accession>A0A7Y9IQB4</accession>
<dbReference type="PROSITE" id="PS50931">
    <property type="entry name" value="HTH_LYSR"/>
    <property type="match status" value="1"/>
</dbReference>
<dbReference type="PANTHER" id="PTHR30537:SF35">
    <property type="entry name" value="TRANSCRIPTIONAL REGULATORY PROTEIN"/>
    <property type="match status" value="1"/>
</dbReference>
<dbReference type="Pfam" id="PF03466">
    <property type="entry name" value="LysR_substrate"/>
    <property type="match status" value="1"/>
</dbReference>
<dbReference type="AlphaFoldDB" id="A0A7Y9IQB4"/>
<comment type="similarity">
    <text evidence="1">Belongs to the LysR transcriptional regulatory family.</text>
</comment>
<dbReference type="Pfam" id="PF00126">
    <property type="entry name" value="HTH_1"/>
    <property type="match status" value="1"/>
</dbReference>
<dbReference type="RefSeq" id="WP_179582641.1">
    <property type="nucleotide sequence ID" value="NZ_JACBYR010000001.1"/>
</dbReference>
<sequence length="324" mass="35251">MPPAVMLDLNEFVTFAAVADLGSFSRAAAKLDLSKALVSKHIADLERTLGVKLVNRTTRRVGLTAAGEIFHRRCHELIAHANGARHELEQFRDAPGGTVKVSASMSFGRLHLVPAIARFLKRYPNVSIELELSEKFADLVSGNTDVVVRQAEEPRLLSFVARRLLPLRQVVCATPAYLERHGRPASPDDLTRHNCIVRTANSKGEWMFDSPSGSQMVRVTGNLRANNADGVLQAVLQDLGIGAMPSMVAGDLLRQGRLERLLPDHALPNLVLYAAYLPNPTMATCVHTFVDFLGGAFGQPPYWDEGLGLWPDAEPPAKVPGGLA</sequence>
<reference evidence="6 7" key="1">
    <citation type="submission" date="2020-07" db="EMBL/GenBank/DDBJ databases">
        <title>Genomic Encyclopedia of Type Strains, Phase IV (KMG-V): Genome sequencing to study the core and pangenomes of soil and plant-associated prokaryotes.</title>
        <authorList>
            <person name="Whitman W."/>
        </authorList>
    </citation>
    <scope>NUCLEOTIDE SEQUENCE [LARGE SCALE GENOMIC DNA]</scope>
    <source>
        <strain evidence="6 7">SAS40</strain>
    </source>
</reference>
<dbReference type="PANTHER" id="PTHR30537">
    <property type="entry name" value="HTH-TYPE TRANSCRIPTIONAL REGULATOR"/>
    <property type="match status" value="1"/>
</dbReference>
<dbReference type="InterPro" id="IPR036390">
    <property type="entry name" value="WH_DNA-bd_sf"/>
</dbReference>
<comment type="caution">
    <text evidence="6">The sequence shown here is derived from an EMBL/GenBank/DDBJ whole genome shotgun (WGS) entry which is preliminary data.</text>
</comment>
<dbReference type="Gene3D" id="1.10.10.10">
    <property type="entry name" value="Winged helix-like DNA-binding domain superfamily/Winged helix DNA-binding domain"/>
    <property type="match status" value="1"/>
</dbReference>
<evidence type="ECO:0000256" key="2">
    <source>
        <dbReference type="ARBA" id="ARBA00023015"/>
    </source>
</evidence>
<dbReference type="GO" id="GO:0043565">
    <property type="term" value="F:sequence-specific DNA binding"/>
    <property type="evidence" value="ECO:0007669"/>
    <property type="project" value="TreeGrafter"/>
</dbReference>
<keyword evidence="7" id="KW-1185">Reference proteome</keyword>
<dbReference type="EMBL" id="JACBYR010000001">
    <property type="protein sequence ID" value="NYE81024.1"/>
    <property type="molecule type" value="Genomic_DNA"/>
</dbReference>
<dbReference type="GO" id="GO:0003700">
    <property type="term" value="F:DNA-binding transcription factor activity"/>
    <property type="evidence" value="ECO:0007669"/>
    <property type="project" value="InterPro"/>
</dbReference>
<dbReference type="InterPro" id="IPR036388">
    <property type="entry name" value="WH-like_DNA-bd_sf"/>
</dbReference>
<evidence type="ECO:0000259" key="5">
    <source>
        <dbReference type="PROSITE" id="PS50931"/>
    </source>
</evidence>
<dbReference type="SUPFAM" id="SSF46785">
    <property type="entry name" value="Winged helix' DNA-binding domain"/>
    <property type="match status" value="1"/>
</dbReference>
<protein>
    <submittedName>
        <fullName evidence="6">DNA-binding transcriptional LysR family regulator</fullName>
    </submittedName>
</protein>
<keyword evidence="3 6" id="KW-0238">DNA-binding</keyword>
<keyword evidence="2" id="KW-0805">Transcription regulation</keyword>
<evidence type="ECO:0000313" key="7">
    <source>
        <dbReference type="Proteomes" id="UP000542125"/>
    </source>
</evidence>
<dbReference type="Gene3D" id="3.40.190.290">
    <property type="match status" value="1"/>
</dbReference>
<dbReference type="InterPro" id="IPR058163">
    <property type="entry name" value="LysR-type_TF_proteobact-type"/>
</dbReference>